<comment type="caution">
    <text evidence="2">The sequence shown here is derived from an EMBL/GenBank/DDBJ whole genome shotgun (WGS) entry which is preliminary data.</text>
</comment>
<dbReference type="EMBL" id="MJBI02000002">
    <property type="protein sequence ID" value="RAI81249.1"/>
    <property type="molecule type" value="Genomic_DNA"/>
</dbReference>
<evidence type="ECO:0000256" key="1">
    <source>
        <dbReference type="SAM" id="SignalP"/>
    </source>
</evidence>
<feature type="signal peptide" evidence="1">
    <location>
        <begin position="1"/>
        <end position="27"/>
    </location>
</feature>
<evidence type="ECO:0008006" key="4">
    <source>
        <dbReference type="Google" id="ProtNLM"/>
    </source>
</evidence>
<evidence type="ECO:0000313" key="2">
    <source>
        <dbReference type="EMBL" id="RAI81249.1"/>
    </source>
</evidence>
<protein>
    <recommendedName>
        <fullName evidence="4">Immunodominant antigen B</fullName>
    </recommendedName>
</protein>
<dbReference type="Proteomes" id="UP000229523">
    <property type="component" value="Unassembled WGS sequence"/>
</dbReference>
<gene>
    <name evidence="2" type="ORF">BFS35_006690</name>
</gene>
<proteinExistence type="predicted"/>
<dbReference type="AlphaFoldDB" id="A0A395GAZ8"/>
<sequence length="178" mass="20216">MKIPKKLSVTLVATALSASLLSGNADAAGYYYWHKGDMDDSTVLNQNFKNAIQKNNFTYDGVNINTEYGIFKRVMKNNGIYYKKVRNGVFQSRNATFIFGLKNNQLTNTSKLKGIYFTFDDYAISSSKIKKAYGSPDNTKRIKNGLTYTYKAHYNIKNKFDFVKSNGSYKLTGFMTTK</sequence>
<organism evidence="2 3">
    <name type="scientific">Macrococcoides goetzii</name>
    <dbReference type="NCBI Taxonomy" id="1891097"/>
    <lineage>
        <taxon>Bacteria</taxon>
        <taxon>Bacillati</taxon>
        <taxon>Bacillota</taxon>
        <taxon>Bacilli</taxon>
        <taxon>Bacillales</taxon>
        <taxon>Staphylococcaceae</taxon>
        <taxon>Macrococcoides</taxon>
    </lineage>
</organism>
<reference evidence="2 3" key="1">
    <citation type="journal article" date="2018" name="Front. Microbiol.">
        <title>Description and Comparative Genomics of Macrococcus caseolyticus subsp. hominis subsp. nov., Macrococcus goetzii sp. nov., Macrococcus epidermidis sp. nov., and Macrococcus bohemicus sp. nov., Novel Macrococci From Human Clinical Material With Virulence Potential and Suspected Uptake of Foreign DNA by Natural Transformation.</title>
        <authorList>
            <person name="Maslanova I."/>
            <person name="Wertheimer Z."/>
            <person name="Sedlacek I."/>
            <person name="Svec P."/>
            <person name="Indrakova A."/>
            <person name="Kovarovic V."/>
            <person name="Schumann P."/>
            <person name="Sproer C."/>
            <person name="Kralova S."/>
            <person name="Sedo O."/>
            <person name="Kristofova L."/>
            <person name="Vrbovska V."/>
            <person name="Fuzik T."/>
            <person name="Petras P."/>
            <person name="Zdrahal Z."/>
            <person name="Ruzickova V."/>
            <person name="Doskar J."/>
            <person name="Pantucek R."/>
        </authorList>
    </citation>
    <scope>NUCLEOTIDE SEQUENCE [LARGE SCALE GENOMIC DNA]</scope>
    <source>
        <strain evidence="2 3">CCM 4927</strain>
    </source>
</reference>
<evidence type="ECO:0000313" key="3">
    <source>
        <dbReference type="Proteomes" id="UP000229523"/>
    </source>
</evidence>
<accession>A0A395GAZ8</accession>
<keyword evidence="3" id="KW-1185">Reference proteome</keyword>
<name>A0A395GAZ8_9STAP</name>
<dbReference type="RefSeq" id="WP_099579112.1">
    <property type="nucleotide sequence ID" value="NZ_MJBI02000002.1"/>
</dbReference>
<feature type="chain" id="PRO_5017186059" description="Immunodominant antigen B" evidence="1">
    <location>
        <begin position="28"/>
        <end position="178"/>
    </location>
</feature>
<keyword evidence="1" id="KW-0732">Signal</keyword>